<dbReference type="PANTHER" id="PTHR43014:SF4">
    <property type="entry name" value="PYRIDINE NUCLEOTIDE-DISULFIDE OXIDOREDUCTASE RCLA-RELATED"/>
    <property type="match status" value="1"/>
</dbReference>
<evidence type="ECO:0000256" key="9">
    <source>
        <dbReference type="RuleBase" id="RU003692"/>
    </source>
</evidence>
<feature type="binding site" evidence="7">
    <location>
        <begin position="188"/>
        <end position="195"/>
    </location>
    <ligand>
        <name>NAD(+)</name>
        <dbReference type="ChEBI" id="CHEBI:57540"/>
    </ligand>
</feature>
<keyword evidence="4 7" id="KW-0274">FAD</keyword>
<sequence length="492" mass="52115">MRGRANDVAGNEGNHRYDLIVIGAGGAGSTVAGEANNRGARVALIERWKVGGTCLNVGCDPTKTLVRSAQILHQARHAARFGITVPEVTPDWPAVIARVDRVIDTIRGGDGDRNIRESGVSLFKGTGRFVSPHEVEVNGETLWGEKIVIATGASEVIPPIEGLREAGYITNVEAVALPELPRSMTIIGGGVIGCEFAQVFARFGVEVTILGAAGRLLPREDEAVVLPLQDVLRREGVAIQTSCRVDRVVRRDGLLCVSGIREGERVEHCATETILVAAGRKPSFAGLDLEAAGVVATDQGIVVDAEMMTNVPHIAAVGDATGLFPFTHIADYQARIAENNLMGSGPRQRADYRAVPWTIFTDPELARVGLTEAQARDEGYDVKCATVQVKDLARAITAGETEGVVKLVSDRATGQVLGGHILSANAGEMLSEIVLAMRTGLPVSALCDTIHSYPTLSEGVFWAAFELAKPDMAAIGAARGHQAAYGEVPEDV</sequence>
<dbReference type="NCBIfam" id="TIGR01350">
    <property type="entry name" value="lipoamide_DH"/>
    <property type="match status" value="1"/>
</dbReference>
<evidence type="ECO:0000313" key="12">
    <source>
        <dbReference type="EMBL" id="CAA9556664.1"/>
    </source>
</evidence>
<dbReference type="InterPro" id="IPR004099">
    <property type="entry name" value="Pyr_nucl-diS_OxRdtase_dimer"/>
</dbReference>
<gene>
    <name evidence="12" type="ORF">AVDCRST_MAG70-1339</name>
</gene>
<dbReference type="EC" id="1.8.1.4" evidence="2 9"/>
<dbReference type="InterPro" id="IPR036188">
    <property type="entry name" value="FAD/NAD-bd_sf"/>
</dbReference>
<dbReference type="GO" id="GO:0004148">
    <property type="term" value="F:dihydrolipoyl dehydrogenase (NADH) activity"/>
    <property type="evidence" value="ECO:0007669"/>
    <property type="project" value="UniProtKB-EC"/>
</dbReference>
<feature type="domain" description="Pyridine nucleotide-disulphide oxidoreductase dimerisation" evidence="10">
    <location>
        <begin position="355"/>
        <end position="463"/>
    </location>
</feature>
<evidence type="ECO:0000256" key="4">
    <source>
        <dbReference type="ARBA" id="ARBA00022827"/>
    </source>
</evidence>
<dbReference type="PANTHER" id="PTHR43014">
    <property type="entry name" value="MERCURIC REDUCTASE"/>
    <property type="match status" value="1"/>
</dbReference>
<dbReference type="GO" id="GO:0003955">
    <property type="term" value="F:NAD(P)H dehydrogenase (quinone) activity"/>
    <property type="evidence" value="ECO:0007669"/>
    <property type="project" value="TreeGrafter"/>
</dbReference>
<evidence type="ECO:0000256" key="3">
    <source>
        <dbReference type="ARBA" id="ARBA00022630"/>
    </source>
</evidence>
<comment type="catalytic activity">
    <reaction evidence="6 9">
        <text>N(6)-[(R)-dihydrolipoyl]-L-lysyl-[protein] + NAD(+) = N(6)-[(R)-lipoyl]-L-lysyl-[protein] + NADH + H(+)</text>
        <dbReference type="Rhea" id="RHEA:15045"/>
        <dbReference type="Rhea" id="RHEA-COMP:10474"/>
        <dbReference type="Rhea" id="RHEA-COMP:10475"/>
        <dbReference type="ChEBI" id="CHEBI:15378"/>
        <dbReference type="ChEBI" id="CHEBI:57540"/>
        <dbReference type="ChEBI" id="CHEBI:57945"/>
        <dbReference type="ChEBI" id="CHEBI:83099"/>
        <dbReference type="ChEBI" id="CHEBI:83100"/>
        <dbReference type="EC" id="1.8.1.4"/>
    </reaction>
</comment>
<evidence type="ECO:0000256" key="2">
    <source>
        <dbReference type="ARBA" id="ARBA00012608"/>
    </source>
</evidence>
<dbReference type="AlphaFoldDB" id="A0A6J4USC0"/>
<keyword evidence="9" id="KW-0676">Redox-active center</keyword>
<dbReference type="InterPro" id="IPR006258">
    <property type="entry name" value="Lipoamide_DH"/>
</dbReference>
<dbReference type="PRINTS" id="PR00411">
    <property type="entry name" value="PNDRDTASEI"/>
</dbReference>
<evidence type="ECO:0000256" key="1">
    <source>
        <dbReference type="ARBA" id="ARBA00007532"/>
    </source>
</evidence>
<dbReference type="PIRSF" id="PIRSF000350">
    <property type="entry name" value="Mercury_reductase_MerA"/>
    <property type="match status" value="1"/>
</dbReference>
<keyword evidence="3 9" id="KW-0285">Flavoprotein</keyword>
<dbReference type="EMBL" id="CADCWH010000211">
    <property type="protein sequence ID" value="CAA9556664.1"/>
    <property type="molecule type" value="Genomic_DNA"/>
</dbReference>
<evidence type="ECO:0000259" key="11">
    <source>
        <dbReference type="Pfam" id="PF07992"/>
    </source>
</evidence>
<feature type="binding site" evidence="7">
    <location>
        <position position="279"/>
    </location>
    <ligand>
        <name>NAD(+)</name>
        <dbReference type="ChEBI" id="CHEBI:57540"/>
    </ligand>
</feature>
<dbReference type="InterPro" id="IPR016156">
    <property type="entry name" value="FAD/NAD-linked_Rdtase_dimer_sf"/>
</dbReference>
<comment type="miscellaneous">
    <text evidence="9">The active site is a redox-active disulfide bond.</text>
</comment>
<dbReference type="InterPro" id="IPR001100">
    <property type="entry name" value="Pyr_nuc-diS_OxRdtase"/>
</dbReference>
<name>A0A6J4USC0_9BACT</name>
<dbReference type="Gene3D" id="3.30.390.30">
    <property type="match status" value="1"/>
</dbReference>
<comment type="cofactor">
    <cofactor evidence="7 9">
        <name>FAD</name>
        <dbReference type="ChEBI" id="CHEBI:57692"/>
    </cofactor>
    <text evidence="7 9">Binds 1 FAD per subunit.</text>
</comment>
<organism evidence="12">
    <name type="scientific">uncultured Thermomicrobiales bacterium</name>
    <dbReference type="NCBI Taxonomy" id="1645740"/>
    <lineage>
        <taxon>Bacteria</taxon>
        <taxon>Pseudomonadati</taxon>
        <taxon>Thermomicrobiota</taxon>
        <taxon>Thermomicrobia</taxon>
        <taxon>Thermomicrobiales</taxon>
        <taxon>environmental samples</taxon>
    </lineage>
</organism>
<feature type="disulfide bond" description="Redox-active" evidence="8">
    <location>
        <begin position="54"/>
        <end position="59"/>
    </location>
</feature>
<evidence type="ECO:0000256" key="5">
    <source>
        <dbReference type="ARBA" id="ARBA00023002"/>
    </source>
</evidence>
<dbReference type="Gene3D" id="3.50.50.60">
    <property type="entry name" value="FAD/NAD(P)-binding domain"/>
    <property type="match status" value="2"/>
</dbReference>
<feature type="binding site" evidence="7">
    <location>
        <position position="63"/>
    </location>
    <ligand>
        <name>FAD</name>
        <dbReference type="ChEBI" id="CHEBI:57692"/>
    </ligand>
</feature>
<reference evidence="12" key="1">
    <citation type="submission" date="2020-02" db="EMBL/GenBank/DDBJ databases">
        <authorList>
            <person name="Meier V. D."/>
        </authorList>
    </citation>
    <scope>NUCLEOTIDE SEQUENCE</scope>
    <source>
        <strain evidence="12">AVDCRST_MAG70</strain>
    </source>
</reference>
<protein>
    <recommendedName>
        <fullName evidence="2 9">Dihydrolipoyl dehydrogenase</fullName>
        <ecNumber evidence="2 9">1.8.1.4</ecNumber>
    </recommendedName>
</protein>
<evidence type="ECO:0000256" key="7">
    <source>
        <dbReference type="PIRSR" id="PIRSR000350-3"/>
    </source>
</evidence>
<dbReference type="Pfam" id="PF02852">
    <property type="entry name" value="Pyr_redox_dim"/>
    <property type="match status" value="1"/>
</dbReference>
<feature type="binding site" evidence="7">
    <location>
        <position position="127"/>
    </location>
    <ligand>
        <name>FAD</name>
        <dbReference type="ChEBI" id="CHEBI:57692"/>
    </ligand>
</feature>
<proteinExistence type="inferred from homology"/>
<dbReference type="SUPFAM" id="SSF55424">
    <property type="entry name" value="FAD/NAD-linked reductases, dimerisation (C-terminal) domain"/>
    <property type="match status" value="1"/>
</dbReference>
<evidence type="ECO:0000259" key="10">
    <source>
        <dbReference type="Pfam" id="PF02852"/>
    </source>
</evidence>
<dbReference type="Pfam" id="PF07992">
    <property type="entry name" value="Pyr_redox_2"/>
    <property type="match status" value="1"/>
</dbReference>
<dbReference type="SUPFAM" id="SSF51905">
    <property type="entry name" value="FAD/NAD(P)-binding domain"/>
    <property type="match status" value="1"/>
</dbReference>
<keyword evidence="7 9" id="KW-0520">NAD</keyword>
<evidence type="ECO:0000256" key="6">
    <source>
        <dbReference type="ARBA" id="ARBA00049187"/>
    </source>
</evidence>
<dbReference type="FunFam" id="3.30.390.30:FF:000001">
    <property type="entry name" value="Dihydrolipoyl dehydrogenase"/>
    <property type="match status" value="1"/>
</dbReference>
<dbReference type="PRINTS" id="PR00368">
    <property type="entry name" value="FADPNR"/>
</dbReference>
<dbReference type="InterPro" id="IPR023753">
    <property type="entry name" value="FAD/NAD-binding_dom"/>
</dbReference>
<comment type="similarity">
    <text evidence="1 9">Belongs to the class-I pyridine nucleotide-disulfide oxidoreductase family.</text>
</comment>
<keyword evidence="5 9" id="KW-0560">Oxidoreductase</keyword>
<evidence type="ECO:0000256" key="8">
    <source>
        <dbReference type="PIRSR" id="PIRSR000350-4"/>
    </source>
</evidence>
<dbReference type="GO" id="GO:0050660">
    <property type="term" value="F:flavin adenine dinucleotide binding"/>
    <property type="evidence" value="ECO:0007669"/>
    <property type="project" value="InterPro"/>
</dbReference>
<feature type="binding site" evidence="7">
    <location>
        <position position="319"/>
    </location>
    <ligand>
        <name>FAD</name>
        <dbReference type="ChEBI" id="CHEBI:57692"/>
    </ligand>
</feature>
<accession>A0A6J4USC0</accession>
<feature type="domain" description="FAD/NAD(P)-binding" evidence="11">
    <location>
        <begin position="17"/>
        <end position="333"/>
    </location>
</feature>
<keyword evidence="7" id="KW-0547">Nucleotide-binding</keyword>